<feature type="domain" description="PKD" evidence="2">
    <location>
        <begin position="95"/>
        <end position="175"/>
    </location>
</feature>
<evidence type="ECO:0000256" key="1">
    <source>
        <dbReference type="SAM" id="MobiDB-lite"/>
    </source>
</evidence>
<feature type="compositionally biased region" description="Basic and acidic residues" evidence="1">
    <location>
        <begin position="20"/>
        <end position="30"/>
    </location>
</feature>
<gene>
    <name evidence="3" type="ORF">AB3N04_00430</name>
</gene>
<dbReference type="Gene3D" id="2.60.40.10">
    <property type="entry name" value="Immunoglobulins"/>
    <property type="match status" value="3"/>
</dbReference>
<dbReference type="CDD" id="cd00146">
    <property type="entry name" value="PKD"/>
    <property type="match status" value="2"/>
</dbReference>
<dbReference type="PROSITE" id="PS50093">
    <property type="entry name" value="PKD"/>
    <property type="match status" value="2"/>
</dbReference>
<feature type="region of interest" description="Disordered" evidence="1">
    <location>
        <begin position="51"/>
        <end position="93"/>
    </location>
</feature>
<name>A0AB39BP09_9BACI</name>
<feature type="compositionally biased region" description="Polar residues" evidence="1">
    <location>
        <begin position="8"/>
        <end position="19"/>
    </location>
</feature>
<protein>
    <submittedName>
        <fullName evidence="3">PKD domain-containing protein</fullName>
    </submittedName>
</protein>
<reference evidence="3" key="1">
    <citation type="submission" date="2024-07" db="EMBL/GenBank/DDBJ databases">
        <title>Identification and characteristics of an arsenic-resistant bacterial isolate, which belongs to a novel species.</title>
        <authorList>
            <person name="Juszczyk A."/>
            <person name="Kowalczyk A."/>
            <person name="Was K."/>
            <person name="Kosowicz W."/>
            <person name="Budzyn A."/>
            <person name="Latowski D."/>
        </authorList>
    </citation>
    <scope>NUCLEOTIDE SEQUENCE</scope>
    <source>
        <strain evidence="3">As8PL</strain>
        <plasmid evidence="3">unnamed</plasmid>
    </source>
</reference>
<geneLocation type="plasmid" evidence="3">
    <name>unnamed</name>
</geneLocation>
<dbReference type="InterPro" id="IPR013783">
    <property type="entry name" value="Ig-like_fold"/>
</dbReference>
<dbReference type="Pfam" id="PF18911">
    <property type="entry name" value="PKD_4"/>
    <property type="match status" value="2"/>
</dbReference>
<dbReference type="InterPro" id="IPR022409">
    <property type="entry name" value="PKD/Chitinase_dom"/>
</dbReference>
<evidence type="ECO:0000313" key="3">
    <source>
        <dbReference type="EMBL" id="XDI35221.1"/>
    </source>
</evidence>
<evidence type="ECO:0000259" key="2">
    <source>
        <dbReference type="PROSITE" id="PS50093"/>
    </source>
</evidence>
<feature type="region of interest" description="Disordered" evidence="1">
    <location>
        <begin position="1"/>
        <end position="30"/>
    </location>
</feature>
<dbReference type="SMART" id="SM00089">
    <property type="entry name" value="PKD"/>
    <property type="match status" value="2"/>
</dbReference>
<dbReference type="RefSeq" id="WP_368502837.1">
    <property type="nucleotide sequence ID" value="NZ_CP162550.1"/>
</dbReference>
<feature type="compositionally biased region" description="Acidic residues" evidence="1">
    <location>
        <begin position="58"/>
        <end position="77"/>
    </location>
</feature>
<dbReference type="AlphaFoldDB" id="A0AB39BP09"/>
<dbReference type="InterPro" id="IPR035986">
    <property type="entry name" value="PKD_dom_sf"/>
</dbReference>
<dbReference type="InterPro" id="IPR000601">
    <property type="entry name" value="PKD_dom"/>
</dbReference>
<feature type="domain" description="PKD" evidence="2">
    <location>
        <begin position="178"/>
        <end position="260"/>
    </location>
</feature>
<dbReference type="SUPFAM" id="SSF49299">
    <property type="entry name" value="PKD domain"/>
    <property type="match status" value="3"/>
</dbReference>
<sequence>MNLGNGSGQPFTRMSTSQHPSRDFINEGRYDVKLEVTDRNGLTDSILKTLVVGKAAEPEPEPEEPTDPVEPEPEPEEPTTPVEPDPEPVEELRPPVADFNFLPVRPTTSTNVNFTDRSNHPDNKQIVAWKWEVENSVYDSQNPRHTFSRQGWFNVKLTVTDENGLSHHVTKQIEVRNPPVARIDAPTSIKAGEPFYMDGSRSSDPYGQIVDYRWSAPGTINPPRGQGSTTYYLDEGPKIVTLTVTNDIGQTASTTHHINVLPAIPEAAFKVEGTFKENRKLTLMNESKNTDYFPIDPATSYYVISPLSGQAISSIKVQGSLGDIDEQIGILFKESGRYNVRLVVENTAGYTDEAEQIIEIAPDEKPNANFSTEAVIYRDADNGNKATIRLVDLSESPDGDTIQQRIWRIRYDSQNRYRTTPFVGEEWITLDNSNKTSIEYEVLDVGYYEVMLEVVEAFGQPTISEFITTSDYRRNDTTNKPLQEKIIKVDNRAPQVEWGW</sequence>
<organism evidence="3">
    <name type="scientific">Alkalihalophilus sp. As8PL</name>
    <dbReference type="NCBI Taxonomy" id="3237103"/>
    <lineage>
        <taxon>Bacteria</taxon>
        <taxon>Bacillati</taxon>
        <taxon>Bacillota</taxon>
        <taxon>Bacilli</taxon>
        <taxon>Bacillales</taxon>
        <taxon>Bacillaceae</taxon>
        <taxon>Alkalihalophilus</taxon>
    </lineage>
</organism>
<keyword evidence="3" id="KW-0614">Plasmid</keyword>
<proteinExistence type="predicted"/>
<accession>A0AB39BP09</accession>
<dbReference type="EMBL" id="CP162550">
    <property type="protein sequence ID" value="XDI35221.1"/>
    <property type="molecule type" value="Genomic_DNA"/>
</dbReference>